<dbReference type="InterPro" id="IPR036866">
    <property type="entry name" value="RibonucZ/Hydroxyglut_hydro"/>
</dbReference>
<accession>A0A7G9G2N7</accession>
<dbReference type="EMBL" id="CP060634">
    <property type="protein sequence ID" value="QNM05069.1"/>
    <property type="molecule type" value="Genomic_DNA"/>
</dbReference>
<dbReference type="Proteomes" id="UP000515823">
    <property type="component" value="Chromosome"/>
</dbReference>
<dbReference type="GO" id="GO:0046872">
    <property type="term" value="F:metal ion binding"/>
    <property type="evidence" value="ECO:0007669"/>
    <property type="project" value="UniProtKB-KW"/>
</dbReference>
<keyword evidence="7" id="KW-1185">Reference proteome</keyword>
<dbReference type="PANTHER" id="PTHR46233">
    <property type="entry name" value="HYDROXYACYLGLUTATHIONE HYDROLASE GLOC"/>
    <property type="match status" value="1"/>
</dbReference>
<protein>
    <submittedName>
        <fullName evidence="6">MBL fold metallo-hydrolase</fullName>
    </submittedName>
</protein>
<dbReference type="GO" id="GO:0016787">
    <property type="term" value="F:hydrolase activity"/>
    <property type="evidence" value="ECO:0007669"/>
    <property type="project" value="UniProtKB-KW"/>
</dbReference>
<feature type="domain" description="Metallo-beta-lactamase" evidence="5">
    <location>
        <begin position="16"/>
        <end position="194"/>
    </location>
</feature>
<dbReference type="SUPFAM" id="SSF56281">
    <property type="entry name" value="Metallo-hydrolase/oxidoreductase"/>
    <property type="match status" value="1"/>
</dbReference>
<gene>
    <name evidence="6" type="ORF">H9Q78_11525</name>
</gene>
<evidence type="ECO:0000313" key="7">
    <source>
        <dbReference type="Proteomes" id="UP000515823"/>
    </source>
</evidence>
<evidence type="ECO:0000256" key="3">
    <source>
        <dbReference type="ARBA" id="ARBA00022801"/>
    </source>
</evidence>
<keyword evidence="2" id="KW-0479">Metal-binding</keyword>
<dbReference type="PANTHER" id="PTHR46233:SF3">
    <property type="entry name" value="HYDROXYACYLGLUTATHIONE HYDROLASE GLOC"/>
    <property type="match status" value="1"/>
</dbReference>
<evidence type="ECO:0000256" key="4">
    <source>
        <dbReference type="ARBA" id="ARBA00022833"/>
    </source>
</evidence>
<comment type="cofactor">
    <cofactor evidence="1">
        <name>Zn(2+)</name>
        <dbReference type="ChEBI" id="CHEBI:29105"/>
    </cofactor>
</comment>
<dbReference type="Pfam" id="PF00753">
    <property type="entry name" value="Lactamase_B"/>
    <property type="match status" value="1"/>
</dbReference>
<keyword evidence="3 6" id="KW-0378">Hydrolase</keyword>
<dbReference type="SMART" id="SM00849">
    <property type="entry name" value="Lactamase_B"/>
    <property type="match status" value="1"/>
</dbReference>
<dbReference type="Gene3D" id="3.60.15.10">
    <property type="entry name" value="Ribonuclease Z/Hydroxyacylglutathione hydrolase-like"/>
    <property type="match status" value="1"/>
</dbReference>
<reference evidence="6 7" key="1">
    <citation type="submission" date="2020-08" db="EMBL/GenBank/DDBJ databases">
        <authorList>
            <person name="Liu C."/>
            <person name="Sun Q."/>
        </authorList>
    </citation>
    <scope>NUCLEOTIDE SEQUENCE [LARGE SCALE GENOMIC DNA]</scope>
    <source>
        <strain evidence="6 7">NSJ-38</strain>
    </source>
</reference>
<name>A0A7G9G2N7_9FIRM</name>
<dbReference type="CDD" id="cd06262">
    <property type="entry name" value="metallo-hydrolase-like_MBL-fold"/>
    <property type="match status" value="1"/>
</dbReference>
<proteinExistence type="predicted"/>
<evidence type="ECO:0000259" key="5">
    <source>
        <dbReference type="SMART" id="SM00849"/>
    </source>
</evidence>
<sequence>MKKKLQIECAVLGMISTNCYFLINTETNETIIVDPADNAADIGNWCRNNGRKPAAILLTHGHFDHMLAADALRNKFSVCICAAEAERELLSDPDANLSGQWSRPAVLKADEYLTDGQVLELAGFQIRAILTPGHTAGGMCYYLEEEGVLISGDTLFQGSYGRVDFPTSSMSEMGRSVRDKLLVLPEDTVVYPGHGESTTIGYEKAYNPLAQWSR</sequence>
<evidence type="ECO:0000256" key="2">
    <source>
        <dbReference type="ARBA" id="ARBA00022723"/>
    </source>
</evidence>
<evidence type="ECO:0000313" key="6">
    <source>
        <dbReference type="EMBL" id="QNM05069.1"/>
    </source>
</evidence>
<dbReference type="KEGG" id="qdo:H9Q78_11525"/>
<keyword evidence="4" id="KW-0862">Zinc</keyword>
<evidence type="ECO:0000256" key="1">
    <source>
        <dbReference type="ARBA" id="ARBA00001947"/>
    </source>
</evidence>
<dbReference type="InterPro" id="IPR051453">
    <property type="entry name" value="MBL_Glyoxalase_II"/>
</dbReference>
<dbReference type="AlphaFoldDB" id="A0A7G9G2N7"/>
<dbReference type="InterPro" id="IPR001279">
    <property type="entry name" value="Metallo-B-lactamas"/>
</dbReference>
<organism evidence="6 7">
    <name type="scientific">Qiania dongpingensis</name>
    <dbReference type="NCBI Taxonomy" id="2763669"/>
    <lineage>
        <taxon>Bacteria</taxon>
        <taxon>Bacillati</taxon>
        <taxon>Bacillota</taxon>
        <taxon>Clostridia</taxon>
        <taxon>Lachnospirales</taxon>
        <taxon>Lachnospiraceae</taxon>
        <taxon>Qiania</taxon>
    </lineage>
</organism>
<dbReference type="RefSeq" id="WP_249301876.1">
    <property type="nucleotide sequence ID" value="NZ_CP060634.1"/>
</dbReference>